<keyword evidence="4" id="KW-1185">Reference proteome</keyword>
<evidence type="ECO:0000313" key="5">
    <source>
        <dbReference type="RefSeq" id="XP_018321601.1"/>
    </source>
</evidence>
<dbReference type="RefSeq" id="XP_018321601.1">
    <property type="nucleotide sequence ID" value="XM_018466099.1"/>
</dbReference>
<keyword evidence="2" id="KW-0472">Membrane</keyword>
<feature type="transmembrane region" description="Helical" evidence="2">
    <location>
        <begin position="157"/>
        <end position="177"/>
    </location>
</feature>
<dbReference type="AlphaFoldDB" id="A0A1W4WC97"/>
<evidence type="ECO:0000256" key="1">
    <source>
        <dbReference type="SAM" id="MobiDB-lite"/>
    </source>
</evidence>
<dbReference type="STRING" id="224129.A0A1W4WC97"/>
<dbReference type="KEGG" id="apln:108734511"/>
<proteinExistence type="predicted"/>
<evidence type="ECO:0000256" key="3">
    <source>
        <dbReference type="SAM" id="SignalP"/>
    </source>
</evidence>
<dbReference type="GO" id="GO:0016020">
    <property type="term" value="C:membrane"/>
    <property type="evidence" value="ECO:0007669"/>
    <property type="project" value="TreeGrafter"/>
</dbReference>
<feature type="transmembrane region" description="Helical" evidence="2">
    <location>
        <begin position="127"/>
        <end position="150"/>
    </location>
</feature>
<dbReference type="InParanoid" id="A0A1W4WC97"/>
<dbReference type="InterPro" id="IPR012464">
    <property type="entry name" value="DUF1676"/>
</dbReference>
<feature type="region of interest" description="Disordered" evidence="1">
    <location>
        <begin position="199"/>
        <end position="218"/>
    </location>
</feature>
<gene>
    <name evidence="5" type="primary">LOC108734511</name>
</gene>
<dbReference type="PANTHER" id="PTHR21879:SF2">
    <property type="entry name" value="OSIRIS 20"/>
    <property type="match status" value="1"/>
</dbReference>
<sequence length="258" mass="27984">MLWRLAAVLSVVAIALGGAQEDELRNGDQLVSSVLMDCTEMDCVKTKVLTYLDNVLGLKTPAETARGFKNIDAAIFKRAARVLKTHEFRVKLPEIFFGDSEVVYNPRTGLDVVDSETEARGALKKKLLLPVLLLLKLKLKALMPIFLALIGIKAIKALILSKLAILIVIGFVVYQLVTKAGVTMPMAMNAAPAEPPAPMYGPPSTSPPNSYEPSWEPNSGGPYARVWNNNPSPVENSAQNLAYSAYYPGAVTTTTNRP</sequence>
<dbReference type="PANTHER" id="PTHR21879">
    <property type="entry name" value="FI03362P-RELATED-RELATED"/>
    <property type="match status" value="1"/>
</dbReference>
<reference evidence="5" key="1">
    <citation type="submission" date="2025-08" db="UniProtKB">
        <authorList>
            <consortium name="RefSeq"/>
        </authorList>
    </citation>
    <scope>IDENTIFICATION</scope>
    <source>
        <tissue evidence="5">Entire body</tissue>
    </source>
</reference>
<keyword evidence="2" id="KW-1133">Transmembrane helix</keyword>
<organism evidence="4 5">
    <name type="scientific">Agrilus planipennis</name>
    <name type="common">Emerald ash borer</name>
    <name type="synonym">Agrilus marcopoli</name>
    <dbReference type="NCBI Taxonomy" id="224129"/>
    <lineage>
        <taxon>Eukaryota</taxon>
        <taxon>Metazoa</taxon>
        <taxon>Ecdysozoa</taxon>
        <taxon>Arthropoda</taxon>
        <taxon>Hexapoda</taxon>
        <taxon>Insecta</taxon>
        <taxon>Pterygota</taxon>
        <taxon>Neoptera</taxon>
        <taxon>Endopterygota</taxon>
        <taxon>Coleoptera</taxon>
        <taxon>Polyphaga</taxon>
        <taxon>Elateriformia</taxon>
        <taxon>Buprestoidea</taxon>
        <taxon>Buprestidae</taxon>
        <taxon>Agrilinae</taxon>
        <taxon>Agrilus</taxon>
    </lineage>
</organism>
<accession>A0A1W4WC97</accession>
<dbReference type="Proteomes" id="UP000192223">
    <property type="component" value="Unplaced"/>
</dbReference>
<feature type="chain" id="PRO_5010702523" evidence="3">
    <location>
        <begin position="22"/>
        <end position="258"/>
    </location>
</feature>
<keyword evidence="2" id="KW-0812">Transmembrane</keyword>
<keyword evidence="3" id="KW-0732">Signal</keyword>
<dbReference type="FunCoup" id="A0A1W4WC97">
    <property type="interactions" value="53"/>
</dbReference>
<evidence type="ECO:0000256" key="2">
    <source>
        <dbReference type="SAM" id="Phobius"/>
    </source>
</evidence>
<dbReference type="Pfam" id="PF07898">
    <property type="entry name" value="DUF1676"/>
    <property type="match status" value="1"/>
</dbReference>
<dbReference type="GeneID" id="108734511"/>
<evidence type="ECO:0000313" key="4">
    <source>
        <dbReference type="Proteomes" id="UP000192223"/>
    </source>
</evidence>
<feature type="signal peptide" evidence="3">
    <location>
        <begin position="1"/>
        <end position="21"/>
    </location>
</feature>
<dbReference type="CTD" id="40777"/>
<name>A0A1W4WC97_AGRPL</name>
<protein>
    <submittedName>
        <fullName evidence="5">Uncharacterized protein LOC108734511</fullName>
    </submittedName>
</protein>
<dbReference type="OrthoDB" id="6631139at2759"/>